<dbReference type="Pfam" id="PF14060">
    <property type="entry name" value="DUF4252"/>
    <property type="match status" value="1"/>
</dbReference>
<name>A0A2P6CDI2_9FLAO</name>
<comment type="caution">
    <text evidence="1">The sequence shown here is derived from an EMBL/GenBank/DDBJ whole genome shotgun (WGS) entry which is preliminary data.</text>
</comment>
<dbReference type="Proteomes" id="UP000247345">
    <property type="component" value="Unassembled WGS sequence"/>
</dbReference>
<dbReference type="RefSeq" id="WP_105048623.1">
    <property type="nucleotide sequence ID" value="NZ_CP150661.1"/>
</dbReference>
<protein>
    <recommendedName>
        <fullName evidence="3">DUF4252 domain-containing protein</fullName>
    </recommendedName>
</protein>
<dbReference type="InterPro" id="IPR025348">
    <property type="entry name" value="DUF4252"/>
</dbReference>
<organism evidence="1 2">
    <name type="scientific">Polaribacter butkevichii</name>
    <dbReference type="NCBI Taxonomy" id="218490"/>
    <lineage>
        <taxon>Bacteria</taxon>
        <taxon>Pseudomonadati</taxon>
        <taxon>Bacteroidota</taxon>
        <taxon>Flavobacteriia</taxon>
        <taxon>Flavobacteriales</taxon>
        <taxon>Flavobacteriaceae</taxon>
    </lineage>
</organism>
<evidence type="ECO:0000313" key="2">
    <source>
        <dbReference type="Proteomes" id="UP000247345"/>
    </source>
</evidence>
<sequence length="180" mass="20270">MKNITKIFSLLLLVLMITSCKNEKSLQGYLVESQEKTGFITVDIPTSFLQLKSEAVSEEVKETLKSIRKINVVALPIKGNEPTYEIEKTTLKSIFKDNKEYKSLMSMKTKGMHVNLYYTGNTDSIDEVIAFGYGDEVGVGVARLLGDHMNPTKIIAMMNNIKFNKDNLDLEKFSAIFKGK</sequence>
<proteinExistence type="predicted"/>
<dbReference type="EMBL" id="MSCK01000001">
    <property type="protein sequence ID" value="PQJ72956.1"/>
    <property type="molecule type" value="Genomic_DNA"/>
</dbReference>
<keyword evidence="2" id="KW-1185">Reference proteome</keyword>
<gene>
    <name evidence="1" type="ORF">BTO14_06665</name>
</gene>
<reference evidence="1 2" key="1">
    <citation type="submission" date="2016-12" db="EMBL/GenBank/DDBJ databases">
        <title>Trade-off between light-utilization and light-protection in marine flavobacteria.</title>
        <authorList>
            <person name="Kumagai Y."/>
            <person name="Yoshizawa S."/>
            <person name="Kogure K."/>
            <person name="Iwasaki W."/>
        </authorList>
    </citation>
    <scope>NUCLEOTIDE SEQUENCE [LARGE SCALE GENOMIC DNA]</scope>
    <source>
        <strain evidence="1 2">KCTC 12100</strain>
    </source>
</reference>
<evidence type="ECO:0000313" key="1">
    <source>
        <dbReference type="EMBL" id="PQJ72956.1"/>
    </source>
</evidence>
<dbReference type="PROSITE" id="PS51257">
    <property type="entry name" value="PROKAR_LIPOPROTEIN"/>
    <property type="match status" value="1"/>
</dbReference>
<dbReference type="OrthoDB" id="1143555at2"/>
<accession>A0A2P6CDI2</accession>
<evidence type="ECO:0008006" key="3">
    <source>
        <dbReference type="Google" id="ProtNLM"/>
    </source>
</evidence>
<dbReference type="AlphaFoldDB" id="A0A2P6CDI2"/>